<organism evidence="4 5">
    <name type="scientific">Sphaerisporangium rufum</name>
    <dbReference type="NCBI Taxonomy" id="1381558"/>
    <lineage>
        <taxon>Bacteria</taxon>
        <taxon>Bacillati</taxon>
        <taxon>Actinomycetota</taxon>
        <taxon>Actinomycetes</taxon>
        <taxon>Streptosporangiales</taxon>
        <taxon>Streptosporangiaceae</taxon>
        <taxon>Sphaerisporangium</taxon>
    </lineage>
</organism>
<dbReference type="SMART" id="SM00093">
    <property type="entry name" value="SERPIN"/>
    <property type="match status" value="1"/>
</dbReference>
<dbReference type="Gene3D" id="3.30.497.10">
    <property type="entry name" value="Antithrombin, subunit I, domain 2"/>
    <property type="match status" value="1"/>
</dbReference>
<dbReference type="Gene3D" id="2.30.39.10">
    <property type="entry name" value="Alpha-1-antitrypsin, domain 1"/>
    <property type="match status" value="1"/>
</dbReference>
<keyword evidence="5" id="KW-1185">Reference proteome</keyword>
<name>A0A919V2U3_9ACTN</name>
<dbReference type="InterPro" id="IPR023796">
    <property type="entry name" value="Serpin_dom"/>
</dbReference>
<protein>
    <submittedName>
        <fullName evidence="4">Serpin</fullName>
    </submittedName>
</protein>
<sequence length="431" mass="45130">MTVDRFGRVGRRDLFALALPAATMAVLAGCGTEGGDARVLTAPGVRRETPPPDLPLSDVVHGMTGFGHALYAAVARPDANAVLSPLSVACAFAMARAGARGAAAAALDRVFGFPAAGPHQAFNALTRRIVTSDGPPPDDEDEDAATRPPVVAVANGLFVQQDATVGAEFLRTLAAQYGAGVRSVDFTAGAAREINAWVDRQTAGRIKKLFDRLSPQTRLVIANAVYLKARWLFPFEEPAGERGAAFTRADGGQVRTDLMRKHEVFPYAAGPGWQAVALPYVRGELAMWVLVPARGTAPGGMLAPDRLREVRDGLADAPVRVAIPRWDFATGLDLEPALRRLGLGAIFDDGADFSGIAPGLSVGQVAHRANITVDEMGTEAAAATGMAMAVSAPAEPVAEVRADHPFAFAIMHTPTATPLFIGHVAEPAAAR</sequence>
<proteinExistence type="inferred from homology"/>
<dbReference type="EMBL" id="BOOU01000068">
    <property type="protein sequence ID" value="GII80067.1"/>
    <property type="molecule type" value="Genomic_DNA"/>
</dbReference>
<dbReference type="GO" id="GO:0004867">
    <property type="term" value="F:serine-type endopeptidase inhibitor activity"/>
    <property type="evidence" value="ECO:0007669"/>
    <property type="project" value="InterPro"/>
</dbReference>
<dbReference type="RefSeq" id="WP_203990361.1">
    <property type="nucleotide sequence ID" value="NZ_BOOU01000068.1"/>
</dbReference>
<dbReference type="AlphaFoldDB" id="A0A919V2U3"/>
<dbReference type="Proteomes" id="UP000655287">
    <property type="component" value="Unassembled WGS sequence"/>
</dbReference>
<dbReference type="InterPro" id="IPR036186">
    <property type="entry name" value="Serpin_sf"/>
</dbReference>
<dbReference type="PANTHER" id="PTHR11461">
    <property type="entry name" value="SERINE PROTEASE INHIBITOR, SERPIN"/>
    <property type="match status" value="1"/>
</dbReference>
<keyword evidence="2" id="KW-0732">Signal</keyword>
<dbReference type="PANTHER" id="PTHR11461:SF211">
    <property type="entry name" value="GH10112P-RELATED"/>
    <property type="match status" value="1"/>
</dbReference>
<comment type="caution">
    <text evidence="4">The sequence shown here is derived from an EMBL/GenBank/DDBJ whole genome shotgun (WGS) entry which is preliminary data.</text>
</comment>
<reference evidence="4" key="1">
    <citation type="submission" date="2021-01" db="EMBL/GenBank/DDBJ databases">
        <title>Whole genome shotgun sequence of Sphaerisporangium rufum NBRC 109079.</title>
        <authorList>
            <person name="Komaki H."/>
            <person name="Tamura T."/>
        </authorList>
    </citation>
    <scope>NUCLEOTIDE SEQUENCE</scope>
    <source>
        <strain evidence="4">NBRC 109079</strain>
    </source>
</reference>
<dbReference type="PROSITE" id="PS51257">
    <property type="entry name" value="PROKAR_LIPOPROTEIN"/>
    <property type="match status" value="1"/>
</dbReference>
<evidence type="ECO:0000259" key="3">
    <source>
        <dbReference type="SMART" id="SM00093"/>
    </source>
</evidence>
<gene>
    <name evidence="4" type="ORF">Sru01_50490</name>
</gene>
<dbReference type="InterPro" id="IPR042178">
    <property type="entry name" value="Serpin_sf_1"/>
</dbReference>
<dbReference type="InterPro" id="IPR000215">
    <property type="entry name" value="Serpin_fam"/>
</dbReference>
<dbReference type="GO" id="GO:0005615">
    <property type="term" value="C:extracellular space"/>
    <property type="evidence" value="ECO:0007669"/>
    <property type="project" value="InterPro"/>
</dbReference>
<dbReference type="InterPro" id="IPR042185">
    <property type="entry name" value="Serpin_sf_2"/>
</dbReference>
<accession>A0A919V2U3</accession>
<feature type="domain" description="Serpin" evidence="3">
    <location>
        <begin position="68"/>
        <end position="427"/>
    </location>
</feature>
<feature type="signal peptide" evidence="2">
    <location>
        <begin position="1"/>
        <end position="28"/>
    </location>
</feature>
<dbReference type="Pfam" id="PF00079">
    <property type="entry name" value="Serpin"/>
    <property type="match status" value="1"/>
</dbReference>
<feature type="chain" id="PRO_5038885238" evidence="2">
    <location>
        <begin position="29"/>
        <end position="431"/>
    </location>
</feature>
<dbReference type="CDD" id="cd19590">
    <property type="entry name" value="serpin_thermopin-like"/>
    <property type="match status" value="1"/>
</dbReference>
<evidence type="ECO:0000313" key="4">
    <source>
        <dbReference type="EMBL" id="GII80067.1"/>
    </source>
</evidence>
<evidence type="ECO:0000313" key="5">
    <source>
        <dbReference type="Proteomes" id="UP000655287"/>
    </source>
</evidence>
<comment type="similarity">
    <text evidence="1">Belongs to the serpin family.</text>
</comment>
<dbReference type="SUPFAM" id="SSF56574">
    <property type="entry name" value="Serpins"/>
    <property type="match status" value="1"/>
</dbReference>
<evidence type="ECO:0000256" key="1">
    <source>
        <dbReference type="RuleBase" id="RU000411"/>
    </source>
</evidence>
<evidence type="ECO:0000256" key="2">
    <source>
        <dbReference type="SAM" id="SignalP"/>
    </source>
</evidence>